<feature type="domain" description="4Fe-4S ferredoxin-type" evidence="16">
    <location>
        <begin position="151"/>
        <end position="180"/>
    </location>
</feature>
<dbReference type="NCBIfam" id="NF009051">
    <property type="entry name" value="PRK12385.1"/>
    <property type="match status" value="1"/>
</dbReference>
<dbReference type="InterPro" id="IPR006058">
    <property type="entry name" value="2Fe2S_fd_BS"/>
</dbReference>
<dbReference type="InterPro" id="IPR025192">
    <property type="entry name" value="Succ_DH/fum_Rdtase_N"/>
</dbReference>
<dbReference type="InterPro" id="IPR050573">
    <property type="entry name" value="SDH/FRD_Iron-Sulfur"/>
</dbReference>
<dbReference type="Gene3D" id="1.10.1060.10">
    <property type="entry name" value="Alpha-helical ferredoxin"/>
    <property type="match status" value="1"/>
</dbReference>
<dbReference type="Pfam" id="PF13183">
    <property type="entry name" value="Fer4_8"/>
    <property type="match status" value="1"/>
</dbReference>
<evidence type="ECO:0000259" key="16">
    <source>
        <dbReference type="PROSITE" id="PS51379"/>
    </source>
</evidence>
<dbReference type="GO" id="GO:0051539">
    <property type="term" value="F:4 iron, 4 sulfur cluster binding"/>
    <property type="evidence" value="ECO:0007669"/>
    <property type="project" value="UniProtKB-KW"/>
</dbReference>
<evidence type="ECO:0000256" key="8">
    <source>
        <dbReference type="ARBA" id="ARBA00022714"/>
    </source>
</evidence>
<evidence type="ECO:0000256" key="4">
    <source>
        <dbReference type="ARBA" id="ARBA00009433"/>
    </source>
</evidence>
<dbReference type="SUPFAM" id="SSF54292">
    <property type="entry name" value="2Fe-2S ferredoxin-like"/>
    <property type="match status" value="1"/>
</dbReference>
<comment type="cofactor">
    <cofactor evidence="1">
        <name>[3Fe-4S] cluster</name>
        <dbReference type="ChEBI" id="CHEBI:21137"/>
    </cofactor>
</comment>
<dbReference type="GO" id="GO:0051537">
    <property type="term" value="F:2 iron, 2 sulfur cluster binding"/>
    <property type="evidence" value="ECO:0007669"/>
    <property type="project" value="UniProtKB-KW"/>
</dbReference>
<keyword evidence="11" id="KW-0408">Iron</keyword>
<dbReference type="NCBIfam" id="NF004616">
    <property type="entry name" value="PRK05950.1"/>
    <property type="match status" value="1"/>
</dbReference>
<dbReference type="GO" id="GO:0009055">
    <property type="term" value="F:electron transfer activity"/>
    <property type="evidence" value="ECO:0007669"/>
    <property type="project" value="InterPro"/>
</dbReference>
<keyword evidence="10 17" id="KW-0560">Oxidoreductase</keyword>
<proteinExistence type="inferred from homology"/>
<keyword evidence="8" id="KW-0001">2Fe-2S</keyword>
<dbReference type="InterPro" id="IPR036010">
    <property type="entry name" value="2Fe-2S_ferredoxin-like_sf"/>
</dbReference>
<evidence type="ECO:0000256" key="13">
    <source>
        <dbReference type="ARBA" id="ARBA00023291"/>
    </source>
</evidence>
<dbReference type="CDD" id="cd00207">
    <property type="entry name" value="fer2"/>
    <property type="match status" value="1"/>
</dbReference>
<gene>
    <name evidence="17" type="ORF">MNBD_GAMMA26-1369</name>
</gene>
<sequence length="267" mass="30048">MNKTLPLPIAGQSRRTLEIEVFRYNPDSDQSPHYQTYEVPCEPDWVVLDAINYIKDHLDRSLSYRWSCHMAVCGSCGMMVNGEAVLTCHAFIRDLPDQIRIEPLDNFPVARDLIVDMDSFVEKLIAVKPYLIAAKERSLDEGPYIQSPAELQNFKQYTQCINCLLCYSACPQVSLNVDFAGPAVLALAHRYNLDSRDMGRSVRADVVASNEGIWECSFVGACSEACPKHVDPAAAIQQTKIAATGDYFLHFLTPWKKKHKKSVELSE</sequence>
<dbReference type="InterPro" id="IPR017900">
    <property type="entry name" value="4Fe4S_Fe_S_CS"/>
</dbReference>
<dbReference type="SUPFAM" id="SSF46548">
    <property type="entry name" value="alpha-helical ferredoxin"/>
    <property type="match status" value="1"/>
</dbReference>
<dbReference type="PROSITE" id="PS00198">
    <property type="entry name" value="4FE4S_FER_1"/>
    <property type="match status" value="1"/>
</dbReference>
<dbReference type="GO" id="GO:0006099">
    <property type="term" value="P:tricarboxylic acid cycle"/>
    <property type="evidence" value="ECO:0007669"/>
    <property type="project" value="UniProtKB-KW"/>
</dbReference>
<keyword evidence="12" id="KW-0411">Iron-sulfur</keyword>
<protein>
    <recommendedName>
        <fullName evidence="5">succinate dehydrogenase</fullName>
        <ecNumber evidence="5">1.3.5.1</ecNumber>
    </recommendedName>
</protein>
<name>A0A3B1AGY6_9ZZZZ</name>
<dbReference type="InterPro" id="IPR004489">
    <property type="entry name" value="Succ_DH/fum_Rdtase_Fe-S"/>
</dbReference>
<dbReference type="EMBL" id="UOFX01000001">
    <property type="protein sequence ID" value="VAX05136.1"/>
    <property type="molecule type" value="Genomic_DNA"/>
</dbReference>
<comment type="pathway">
    <text evidence="3">Carbohydrate metabolism; tricarboxylic acid cycle.</text>
</comment>
<dbReference type="AlphaFoldDB" id="A0A3B1AGY6"/>
<keyword evidence="7" id="KW-0816">Tricarboxylic acid cycle</keyword>
<dbReference type="EC" id="1.3.5.1" evidence="5"/>
<keyword evidence="9" id="KW-0479">Metal-binding</keyword>
<evidence type="ECO:0000256" key="14">
    <source>
        <dbReference type="ARBA" id="ARBA00034078"/>
    </source>
</evidence>
<dbReference type="GO" id="GO:0008177">
    <property type="term" value="F:succinate dehydrogenase (quinone) activity"/>
    <property type="evidence" value="ECO:0007669"/>
    <property type="project" value="UniProtKB-EC"/>
</dbReference>
<dbReference type="GO" id="GO:0046872">
    <property type="term" value="F:metal ion binding"/>
    <property type="evidence" value="ECO:0007669"/>
    <property type="project" value="UniProtKB-KW"/>
</dbReference>
<comment type="similarity">
    <text evidence="4">Belongs to the succinate dehydrogenase/fumarate reductase iron-sulfur protein family.</text>
</comment>
<dbReference type="PROSITE" id="PS51085">
    <property type="entry name" value="2FE2S_FER_2"/>
    <property type="match status" value="1"/>
</dbReference>
<evidence type="ECO:0000256" key="6">
    <source>
        <dbReference type="ARBA" id="ARBA00022485"/>
    </source>
</evidence>
<comment type="cofactor">
    <cofactor evidence="14">
        <name>[2Fe-2S] cluster</name>
        <dbReference type="ChEBI" id="CHEBI:190135"/>
    </cofactor>
</comment>
<reference evidence="17" key="1">
    <citation type="submission" date="2018-06" db="EMBL/GenBank/DDBJ databases">
        <authorList>
            <person name="Zhirakovskaya E."/>
        </authorList>
    </citation>
    <scope>NUCLEOTIDE SEQUENCE</scope>
</reference>
<evidence type="ECO:0000259" key="15">
    <source>
        <dbReference type="PROSITE" id="PS51085"/>
    </source>
</evidence>
<evidence type="ECO:0000256" key="1">
    <source>
        <dbReference type="ARBA" id="ARBA00001927"/>
    </source>
</evidence>
<evidence type="ECO:0000256" key="11">
    <source>
        <dbReference type="ARBA" id="ARBA00023004"/>
    </source>
</evidence>
<evidence type="ECO:0000256" key="2">
    <source>
        <dbReference type="ARBA" id="ARBA00001966"/>
    </source>
</evidence>
<evidence type="ECO:0000256" key="9">
    <source>
        <dbReference type="ARBA" id="ARBA00022723"/>
    </source>
</evidence>
<comment type="cofactor">
    <cofactor evidence="2">
        <name>[4Fe-4S] cluster</name>
        <dbReference type="ChEBI" id="CHEBI:49883"/>
    </cofactor>
</comment>
<dbReference type="PROSITE" id="PS51379">
    <property type="entry name" value="4FE4S_FER_2"/>
    <property type="match status" value="1"/>
</dbReference>
<dbReference type="InterPro" id="IPR009051">
    <property type="entry name" value="Helical_ferredxn"/>
</dbReference>
<dbReference type="PANTHER" id="PTHR11921">
    <property type="entry name" value="SUCCINATE DEHYDROGENASE IRON-SULFUR PROTEIN"/>
    <property type="match status" value="1"/>
</dbReference>
<evidence type="ECO:0000256" key="10">
    <source>
        <dbReference type="ARBA" id="ARBA00023002"/>
    </source>
</evidence>
<keyword evidence="6" id="KW-0004">4Fe-4S</keyword>
<dbReference type="Pfam" id="PF13085">
    <property type="entry name" value="Fer2_3"/>
    <property type="match status" value="1"/>
</dbReference>
<evidence type="ECO:0000256" key="3">
    <source>
        <dbReference type="ARBA" id="ARBA00005163"/>
    </source>
</evidence>
<dbReference type="InterPro" id="IPR017896">
    <property type="entry name" value="4Fe4S_Fe-S-bd"/>
</dbReference>
<dbReference type="GO" id="GO:0022904">
    <property type="term" value="P:respiratory electron transport chain"/>
    <property type="evidence" value="ECO:0007669"/>
    <property type="project" value="TreeGrafter"/>
</dbReference>
<evidence type="ECO:0000256" key="7">
    <source>
        <dbReference type="ARBA" id="ARBA00022532"/>
    </source>
</evidence>
<dbReference type="FunFam" id="1.10.1060.10:FF:000003">
    <property type="entry name" value="Succinate dehydrogenase iron-sulfur subunit"/>
    <property type="match status" value="1"/>
</dbReference>
<dbReference type="GO" id="GO:0051538">
    <property type="term" value="F:3 iron, 4 sulfur cluster binding"/>
    <property type="evidence" value="ECO:0007669"/>
    <property type="project" value="UniProtKB-KW"/>
</dbReference>
<evidence type="ECO:0000313" key="17">
    <source>
        <dbReference type="EMBL" id="VAX05136.1"/>
    </source>
</evidence>
<dbReference type="InterPro" id="IPR012675">
    <property type="entry name" value="Beta-grasp_dom_sf"/>
</dbReference>
<dbReference type="Gene3D" id="3.10.20.30">
    <property type="match status" value="1"/>
</dbReference>
<dbReference type="PROSITE" id="PS00197">
    <property type="entry name" value="2FE2S_FER_1"/>
    <property type="match status" value="1"/>
</dbReference>
<evidence type="ECO:0000256" key="12">
    <source>
        <dbReference type="ARBA" id="ARBA00023014"/>
    </source>
</evidence>
<accession>A0A3B1AGY6</accession>
<organism evidence="17">
    <name type="scientific">hydrothermal vent metagenome</name>
    <dbReference type="NCBI Taxonomy" id="652676"/>
    <lineage>
        <taxon>unclassified sequences</taxon>
        <taxon>metagenomes</taxon>
        <taxon>ecological metagenomes</taxon>
    </lineage>
</organism>
<evidence type="ECO:0000256" key="5">
    <source>
        <dbReference type="ARBA" id="ARBA00012792"/>
    </source>
</evidence>
<dbReference type="NCBIfam" id="TIGR00384">
    <property type="entry name" value="dhsB"/>
    <property type="match status" value="1"/>
</dbReference>
<keyword evidence="13" id="KW-0003">3Fe-4S</keyword>
<dbReference type="PANTHER" id="PTHR11921:SF29">
    <property type="entry name" value="SUCCINATE DEHYDROGENASE [UBIQUINONE] IRON-SULFUR SUBUNIT, MITOCHONDRIAL"/>
    <property type="match status" value="1"/>
</dbReference>
<feature type="domain" description="2Fe-2S ferredoxin-type" evidence="15">
    <location>
        <begin position="17"/>
        <end position="107"/>
    </location>
</feature>
<dbReference type="InterPro" id="IPR001041">
    <property type="entry name" value="2Fe-2S_ferredoxin-type"/>
</dbReference>